<dbReference type="PANTHER" id="PTHR23508">
    <property type="entry name" value="CARBOXYLIC ACID TRANSPORTER PROTEIN HOMOLOG"/>
    <property type="match status" value="1"/>
</dbReference>
<dbReference type="GO" id="GO:0046943">
    <property type="term" value="F:carboxylic acid transmembrane transporter activity"/>
    <property type="evidence" value="ECO:0007669"/>
    <property type="project" value="TreeGrafter"/>
</dbReference>
<accession>V5FZM9</accession>
<comment type="similarity">
    <text evidence="2">Belongs to the major facilitator superfamily. Sugar transporter (TC 2.A.1.1) family.</text>
</comment>
<feature type="domain" description="Major facilitator superfamily (MFS) profile" evidence="8">
    <location>
        <begin position="50"/>
        <end position="465"/>
    </location>
</feature>
<dbReference type="Proteomes" id="UP000018001">
    <property type="component" value="Unassembled WGS sequence"/>
</dbReference>
<dbReference type="EMBL" id="BAUL01000204">
    <property type="protein sequence ID" value="GAD97543.1"/>
    <property type="molecule type" value="Genomic_DNA"/>
</dbReference>
<dbReference type="PROSITE" id="PS50850">
    <property type="entry name" value="MFS"/>
    <property type="match status" value="1"/>
</dbReference>
<dbReference type="Gene3D" id="1.20.1250.20">
    <property type="entry name" value="MFS general substrate transporter like domains"/>
    <property type="match status" value="1"/>
</dbReference>
<dbReference type="AlphaFoldDB" id="V5FZM9"/>
<keyword evidence="5 7" id="KW-1133">Transmembrane helix</keyword>
<evidence type="ECO:0000256" key="2">
    <source>
        <dbReference type="ARBA" id="ARBA00010992"/>
    </source>
</evidence>
<comment type="subcellular location">
    <subcellularLocation>
        <location evidence="1">Membrane</location>
        <topology evidence="1">Multi-pass membrane protein</topology>
    </subcellularLocation>
</comment>
<dbReference type="InterPro" id="IPR036259">
    <property type="entry name" value="MFS_trans_sf"/>
</dbReference>
<evidence type="ECO:0000256" key="7">
    <source>
        <dbReference type="SAM" id="Phobius"/>
    </source>
</evidence>
<protein>
    <submittedName>
        <fullName evidence="9">MFS phospholipid transporter</fullName>
    </submittedName>
</protein>
<evidence type="ECO:0000313" key="9">
    <source>
        <dbReference type="EMBL" id="GAD97543.1"/>
    </source>
</evidence>
<reference evidence="10" key="1">
    <citation type="journal article" date="2014" name="Genome Announc.">
        <title>Draft genome sequence of the formaldehyde-resistant fungus Byssochlamys spectabilis No. 5 (anamorph Paecilomyces variotii No. 5) (NBRC109023).</title>
        <authorList>
            <person name="Oka T."/>
            <person name="Ekino K."/>
            <person name="Fukuda K."/>
            <person name="Nomura Y."/>
        </authorList>
    </citation>
    <scope>NUCLEOTIDE SEQUENCE [LARGE SCALE GENOMIC DNA]</scope>
    <source>
        <strain evidence="10">No. 5 / NBRC 109023</strain>
    </source>
</reference>
<dbReference type="PANTHER" id="PTHR23508:SF10">
    <property type="entry name" value="CARBOXYLIC ACID TRANSPORTER PROTEIN HOMOLOG"/>
    <property type="match status" value="1"/>
</dbReference>
<evidence type="ECO:0000256" key="3">
    <source>
        <dbReference type="ARBA" id="ARBA00022448"/>
    </source>
</evidence>
<keyword evidence="4 7" id="KW-0812">Transmembrane</keyword>
<proteinExistence type="inferred from homology"/>
<dbReference type="InterPro" id="IPR020846">
    <property type="entry name" value="MFS_dom"/>
</dbReference>
<dbReference type="InParanoid" id="V5FZM9"/>
<dbReference type="GO" id="GO:0030643">
    <property type="term" value="P:intracellular phosphate ion homeostasis"/>
    <property type="evidence" value="ECO:0007669"/>
    <property type="project" value="EnsemblFungi"/>
</dbReference>
<evidence type="ECO:0000259" key="8">
    <source>
        <dbReference type="PROSITE" id="PS50850"/>
    </source>
</evidence>
<dbReference type="Pfam" id="PF00083">
    <property type="entry name" value="Sugar_tr"/>
    <property type="match status" value="2"/>
</dbReference>
<dbReference type="eggNOG" id="KOG0252">
    <property type="taxonomic scope" value="Eukaryota"/>
</dbReference>
<dbReference type="SUPFAM" id="SSF103473">
    <property type="entry name" value="MFS general substrate transporter"/>
    <property type="match status" value="1"/>
</dbReference>
<dbReference type="GO" id="GO:0005886">
    <property type="term" value="C:plasma membrane"/>
    <property type="evidence" value="ECO:0007669"/>
    <property type="project" value="TreeGrafter"/>
</dbReference>
<gene>
    <name evidence="9" type="ORF">PVAR5_6221</name>
</gene>
<feature type="transmembrane region" description="Helical" evidence="7">
    <location>
        <begin position="195"/>
        <end position="216"/>
    </location>
</feature>
<evidence type="ECO:0000256" key="4">
    <source>
        <dbReference type="ARBA" id="ARBA00022692"/>
    </source>
</evidence>
<sequence length="559" mass="61141">MASKRDESAYSDAAAEKQQLPIDSVTNSDGAVEVVPLENLQKSRWERSWPTIACGAGLFSDGYLNGVIGSVNTILGIIYPDEYDNSPASQNVSSITFAGTVLGQLVFGVISDRWSRKWALMISTVILILFAALSAGSYGLDGSTYGMFAALTAYRFFLGVGIGGEYPAGSVAAAESTGELKKGHRNRWFIMFTNFQIDAGFVVAAIVPMILVLIFTEDHLRAVWRVALGLGVIPPLSLFYLRLKLNEPEEFNRERMHKYPVWLIIKFYWWRLSVVSLIWFIYNFSSYSFSLYSSKWINIIIGENAPLWQQFGWNTLVNAFYIPGSSLGAFVSDWLGPRNALAVGVLIQGIVGFIMSGCYEWLATPQYVAAFVVVYGIFLSLGELGPGDNIGLIASKTSATAIRGQYYGIAAAMGKVGAFVGTYVLPIVQKNAPNPVRSGQDPFFVSSSLCIFSAALAFFLLPHIGQDTITEEDLNFRAYLEANGYDTSNMGNKNARAQNPENTASEAITEARASSITDIRNAIAITATTRRSASTRPAEVGAPSAQRLFIYRPDCFPTD</sequence>
<dbReference type="FunFam" id="1.20.1250.20:FF:000140">
    <property type="entry name" value="Putative MFS phospholipid transporter"/>
    <property type="match status" value="1"/>
</dbReference>
<keyword evidence="6 7" id="KW-0472">Membrane</keyword>
<organism evidence="9 10">
    <name type="scientific">Byssochlamys spectabilis (strain No. 5 / NBRC 109023)</name>
    <name type="common">Paecilomyces variotii</name>
    <dbReference type="NCBI Taxonomy" id="1356009"/>
    <lineage>
        <taxon>Eukaryota</taxon>
        <taxon>Fungi</taxon>
        <taxon>Dikarya</taxon>
        <taxon>Ascomycota</taxon>
        <taxon>Pezizomycotina</taxon>
        <taxon>Eurotiomycetes</taxon>
        <taxon>Eurotiomycetidae</taxon>
        <taxon>Eurotiales</taxon>
        <taxon>Thermoascaceae</taxon>
        <taxon>Paecilomyces</taxon>
    </lineage>
</organism>
<feature type="transmembrane region" description="Helical" evidence="7">
    <location>
        <begin position="261"/>
        <end position="282"/>
    </location>
</feature>
<name>V5FZM9_BYSSN</name>
<keyword evidence="10" id="KW-1185">Reference proteome</keyword>
<evidence type="ECO:0000256" key="6">
    <source>
        <dbReference type="ARBA" id="ARBA00023136"/>
    </source>
</evidence>
<feature type="transmembrane region" description="Helical" evidence="7">
    <location>
        <begin position="443"/>
        <end position="461"/>
    </location>
</feature>
<dbReference type="OrthoDB" id="2261376at2759"/>
<dbReference type="InterPro" id="IPR005828">
    <property type="entry name" value="MFS_sugar_transport-like"/>
</dbReference>
<feature type="transmembrane region" description="Helical" evidence="7">
    <location>
        <begin position="91"/>
        <end position="111"/>
    </location>
</feature>
<feature type="transmembrane region" description="Helical" evidence="7">
    <location>
        <begin position="222"/>
        <end position="241"/>
    </location>
</feature>
<feature type="transmembrane region" description="Helical" evidence="7">
    <location>
        <begin position="406"/>
        <end position="428"/>
    </location>
</feature>
<feature type="transmembrane region" description="Helical" evidence="7">
    <location>
        <begin position="340"/>
        <end position="362"/>
    </location>
</feature>
<dbReference type="HOGENOM" id="CLU_001265_46_12_1"/>
<evidence type="ECO:0000256" key="5">
    <source>
        <dbReference type="ARBA" id="ARBA00022989"/>
    </source>
</evidence>
<comment type="caution">
    <text evidence="9">The sequence shown here is derived from an EMBL/GenBank/DDBJ whole genome shotgun (WGS) entry which is preliminary data.</text>
</comment>
<keyword evidence="3" id="KW-0813">Transport</keyword>
<evidence type="ECO:0000313" key="10">
    <source>
        <dbReference type="Proteomes" id="UP000018001"/>
    </source>
</evidence>
<feature type="transmembrane region" description="Helical" evidence="7">
    <location>
        <begin position="368"/>
        <end position="385"/>
    </location>
</feature>
<evidence type="ECO:0000256" key="1">
    <source>
        <dbReference type="ARBA" id="ARBA00004141"/>
    </source>
</evidence>
<feature type="transmembrane region" description="Helical" evidence="7">
    <location>
        <begin position="52"/>
        <end position="79"/>
    </location>
</feature>
<feature type="transmembrane region" description="Helical" evidence="7">
    <location>
        <begin position="118"/>
        <end position="140"/>
    </location>
</feature>